<dbReference type="GeneID" id="84816465"/>
<name>W1Q5U3_ABIDE</name>
<feature type="signal peptide" evidence="2">
    <location>
        <begin position="1"/>
        <end position="22"/>
    </location>
</feature>
<organism evidence="3 4">
    <name type="scientific">Abiotrophia defectiva ATCC 49176</name>
    <dbReference type="NCBI Taxonomy" id="592010"/>
    <lineage>
        <taxon>Bacteria</taxon>
        <taxon>Bacillati</taxon>
        <taxon>Bacillota</taxon>
        <taxon>Bacilli</taxon>
        <taxon>Lactobacillales</taxon>
        <taxon>Aerococcaceae</taxon>
        <taxon>Abiotrophia</taxon>
    </lineage>
</organism>
<reference evidence="3" key="1">
    <citation type="submission" date="2013-06" db="EMBL/GenBank/DDBJ databases">
        <authorList>
            <person name="Weinstock G."/>
            <person name="Sodergren E."/>
            <person name="Clifton S."/>
            <person name="Fulton L."/>
            <person name="Fulton B."/>
            <person name="Courtney L."/>
            <person name="Fronick C."/>
            <person name="Harrison M."/>
            <person name="Strong C."/>
            <person name="Farmer C."/>
            <person name="Delahaunty K."/>
            <person name="Markovic C."/>
            <person name="Hall O."/>
            <person name="Minx P."/>
            <person name="Tomlinson C."/>
            <person name="Mitreva M."/>
            <person name="Nelson J."/>
            <person name="Hou S."/>
            <person name="Wollam A."/>
            <person name="Pepin K.H."/>
            <person name="Johnson M."/>
            <person name="Bhonagiri V."/>
            <person name="Nash W.E."/>
            <person name="Warren W."/>
            <person name="Chinwalla A."/>
            <person name="Mardis E.R."/>
            <person name="Wilson R.K."/>
        </authorList>
    </citation>
    <scope>NUCLEOTIDE SEQUENCE [LARGE SCALE GENOMIC DNA]</scope>
    <source>
        <strain evidence="3">ATCC 49176</strain>
    </source>
</reference>
<accession>W1Q5U3</accession>
<dbReference type="InterPro" id="IPR009343">
    <property type="entry name" value="DUF1002"/>
</dbReference>
<evidence type="ECO:0008006" key="5">
    <source>
        <dbReference type="Google" id="ProtNLM"/>
    </source>
</evidence>
<dbReference type="Proteomes" id="UP000019050">
    <property type="component" value="Unassembled WGS sequence"/>
</dbReference>
<keyword evidence="4" id="KW-1185">Reference proteome</keyword>
<dbReference type="EMBL" id="ACIN03000001">
    <property type="protein sequence ID" value="ESK66610.1"/>
    <property type="molecule type" value="Genomic_DNA"/>
</dbReference>
<feature type="compositionally biased region" description="Low complexity" evidence="1">
    <location>
        <begin position="528"/>
        <end position="547"/>
    </location>
</feature>
<evidence type="ECO:0000313" key="4">
    <source>
        <dbReference type="Proteomes" id="UP000019050"/>
    </source>
</evidence>
<dbReference type="RefSeq" id="WP_023390958.1">
    <property type="nucleotide sequence ID" value="NZ_KI535340.1"/>
</dbReference>
<proteinExistence type="predicted"/>
<sequence length="585" mass="63360">MKKSTKCLVALMAALAVAPNVAYLSQPTSELVSAVEQAQQQKLLSLGASLNPQQQEQTKNLLGAKDFSSANTLMVDGNTINQYLHDGSNASTTVYSSAYIEQQAAGYGVQVQIVTPQNITLVSATTYQNAAITSGAKDVLIRIATVSPVTGEGALAGVYALLAKSGVKVDEKAVKVAEKEIKVVEVVKKEDKLDDTKANQIISEIKKEVTNQQANQGVNVDTQVAQTIVNQVINNTTVNNNTTINNNTTNNNTTVNISDSTKEELVKLAEEYAKTEAAKSKDTIQQLEKSVDNSLNAPWKEVLNSLDEASAPSKEEILNAERKDYSDQAVYNPILPAMFKKFYERVQNGEPVYDIYSHTFILEKFLPDMKPEEKQALNQLRVYLYQYTNTLDKDRKEALGSDYTSVKQRWTAQLNAAEAVGNQAELKSLTDKFALATGYANEVYAYEFVQDGSKITAFPRVDLVTHVSTADHLFYDTATGQVSVGIEPNVTPVANGLFSFQNAYGVDVKPSADLTINLPKDFKIPGYNGENQASSSNSQESQASGQNPAEASTSPANQDQNQPAPAQPGTESSEAGQPANNGQNP</sequence>
<gene>
    <name evidence="3" type="ORF">GCWU000182_000301</name>
</gene>
<feature type="compositionally biased region" description="Low complexity" evidence="1">
    <location>
        <begin position="555"/>
        <end position="568"/>
    </location>
</feature>
<feature type="region of interest" description="Disordered" evidence="1">
    <location>
        <begin position="525"/>
        <end position="585"/>
    </location>
</feature>
<protein>
    <recommendedName>
        <fullName evidence="5">DUF1002 domain-containing protein</fullName>
    </recommendedName>
</protein>
<keyword evidence="2" id="KW-0732">Signal</keyword>
<evidence type="ECO:0000313" key="3">
    <source>
        <dbReference type="EMBL" id="ESK66610.1"/>
    </source>
</evidence>
<feature type="chain" id="PRO_5038629797" description="DUF1002 domain-containing protein" evidence="2">
    <location>
        <begin position="23"/>
        <end position="585"/>
    </location>
</feature>
<dbReference type="AlphaFoldDB" id="W1Q5U3"/>
<dbReference type="eggNOG" id="COG4086">
    <property type="taxonomic scope" value="Bacteria"/>
</dbReference>
<comment type="caution">
    <text evidence="3">The sequence shown here is derived from an EMBL/GenBank/DDBJ whole genome shotgun (WGS) entry which is preliminary data.</text>
</comment>
<dbReference type="STRING" id="592010.GCWU000182_000301"/>
<feature type="compositionally biased region" description="Polar residues" evidence="1">
    <location>
        <begin position="569"/>
        <end position="585"/>
    </location>
</feature>
<dbReference type="Pfam" id="PF06207">
    <property type="entry name" value="DUF1002"/>
    <property type="match status" value="1"/>
</dbReference>
<dbReference type="OrthoDB" id="9810153at2"/>
<evidence type="ECO:0000256" key="2">
    <source>
        <dbReference type="SAM" id="SignalP"/>
    </source>
</evidence>
<evidence type="ECO:0000256" key="1">
    <source>
        <dbReference type="SAM" id="MobiDB-lite"/>
    </source>
</evidence>
<dbReference type="HOGENOM" id="CLU_464410_0_0_9"/>